<dbReference type="Proteomes" id="UP001332243">
    <property type="component" value="Unassembled WGS sequence"/>
</dbReference>
<keyword evidence="2 5" id="KW-0812">Transmembrane</keyword>
<protein>
    <submittedName>
        <fullName evidence="7">FUSC family protein</fullName>
    </submittedName>
</protein>
<accession>A0ABU7RLU8</accession>
<evidence type="ECO:0000256" key="1">
    <source>
        <dbReference type="ARBA" id="ARBA00004141"/>
    </source>
</evidence>
<feature type="transmembrane region" description="Helical" evidence="5">
    <location>
        <begin position="75"/>
        <end position="94"/>
    </location>
</feature>
<evidence type="ECO:0000256" key="5">
    <source>
        <dbReference type="SAM" id="Phobius"/>
    </source>
</evidence>
<dbReference type="RefSeq" id="WP_331212548.1">
    <property type="nucleotide sequence ID" value="NZ_JAZGQK010000002.1"/>
</dbReference>
<evidence type="ECO:0000259" key="6">
    <source>
        <dbReference type="Pfam" id="PF13515"/>
    </source>
</evidence>
<comment type="caution">
    <text evidence="7">The sequence shown here is derived from an EMBL/GenBank/DDBJ whole genome shotgun (WGS) entry which is preliminary data.</text>
</comment>
<organism evidence="7 8">
    <name type="scientific">Plantactinospora sonchi</name>
    <dbReference type="NCBI Taxonomy" id="1544735"/>
    <lineage>
        <taxon>Bacteria</taxon>
        <taxon>Bacillati</taxon>
        <taxon>Actinomycetota</taxon>
        <taxon>Actinomycetes</taxon>
        <taxon>Micromonosporales</taxon>
        <taxon>Micromonosporaceae</taxon>
        <taxon>Plantactinospora</taxon>
    </lineage>
</organism>
<dbReference type="EMBL" id="JAZGQK010000002">
    <property type="protein sequence ID" value="MEE6257436.1"/>
    <property type="molecule type" value="Genomic_DNA"/>
</dbReference>
<proteinExistence type="predicted"/>
<dbReference type="InterPro" id="IPR049453">
    <property type="entry name" value="Memb_transporter_dom"/>
</dbReference>
<evidence type="ECO:0000256" key="2">
    <source>
        <dbReference type="ARBA" id="ARBA00022692"/>
    </source>
</evidence>
<feature type="transmembrane region" description="Helical" evidence="5">
    <location>
        <begin position="145"/>
        <end position="163"/>
    </location>
</feature>
<dbReference type="Pfam" id="PF13515">
    <property type="entry name" value="FUSC_2"/>
    <property type="match status" value="1"/>
</dbReference>
<sequence length="380" mass="39983">MTVRGAVVRIGWLRLVADRLRQNWLPAVEATVAATLAWAVATTVLDHPEPFFAPAAALIVLGQARGQRIRRAVEVILGVAAGVLVADLVVQGLGRTSWTVFVVVLLTVAVVAAFGASSVTMVQATVSALYLVVVPPPGGSLVPFRFVDALIGGVVALAVSQLVGARRPLAPLVAESRRTFGTIAELLTEITEALRRGDETAALAALDRARQLDAVVDQLRTAVQAAGETLRLHVRRRHHLGRVHALDASSRQIDYAVRNVRVLARAGVALTRQPAQSPPELVAALRSLTEAVRAAGAALAADLGGQDEAADGYVARTEAAAVDAVRTAGRLLTRQPQPPLPLIMIVGQIRATAIDLLRGVGEEDITALNRVDEALGLPPL</sequence>
<gene>
    <name evidence="7" type="ORF">V1633_02905</name>
</gene>
<feature type="transmembrane region" description="Helical" evidence="5">
    <location>
        <begin position="100"/>
        <end position="133"/>
    </location>
</feature>
<evidence type="ECO:0000313" key="8">
    <source>
        <dbReference type="Proteomes" id="UP001332243"/>
    </source>
</evidence>
<feature type="domain" description="Integral membrane bound transporter" evidence="6">
    <location>
        <begin position="37"/>
        <end position="159"/>
    </location>
</feature>
<comment type="subcellular location">
    <subcellularLocation>
        <location evidence="1">Membrane</location>
        <topology evidence="1">Multi-pass membrane protein</topology>
    </subcellularLocation>
</comment>
<name>A0ABU7RLU8_9ACTN</name>
<evidence type="ECO:0000256" key="4">
    <source>
        <dbReference type="ARBA" id="ARBA00023136"/>
    </source>
</evidence>
<keyword evidence="8" id="KW-1185">Reference proteome</keyword>
<evidence type="ECO:0000256" key="3">
    <source>
        <dbReference type="ARBA" id="ARBA00022989"/>
    </source>
</evidence>
<keyword evidence="4 5" id="KW-0472">Membrane</keyword>
<evidence type="ECO:0000313" key="7">
    <source>
        <dbReference type="EMBL" id="MEE6257436.1"/>
    </source>
</evidence>
<reference evidence="7 8" key="1">
    <citation type="submission" date="2024-01" db="EMBL/GenBank/DDBJ databases">
        <title>Genome insights into Plantactinospora sonchi sp. nov.</title>
        <authorList>
            <person name="Wang L."/>
        </authorList>
    </citation>
    <scope>NUCLEOTIDE SEQUENCE [LARGE SCALE GENOMIC DNA]</scope>
    <source>
        <strain evidence="7 8">NEAU-QY2</strain>
    </source>
</reference>
<keyword evidence="3 5" id="KW-1133">Transmembrane helix</keyword>